<keyword evidence="5" id="KW-1133">Transmembrane helix</keyword>
<feature type="chain" id="PRO_5019482016" evidence="6">
    <location>
        <begin position="21"/>
        <end position="898"/>
    </location>
</feature>
<proteinExistence type="predicted"/>
<reference evidence="8" key="1">
    <citation type="journal article" date="2018" name="J. Biosci.">
        <title>Species recognition in social amoebae.</title>
        <authorList>
            <person name="Hayakawa I.S."/>
            <person name="Inouye K."/>
        </authorList>
    </citation>
    <scope>NUCLEOTIDE SEQUENCE</scope>
    <source>
        <strain evidence="8">P1Ba</strain>
    </source>
</reference>
<evidence type="ECO:0000256" key="6">
    <source>
        <dbReference type="SAM" id="SignalP"/>
    </source>
</evidence>
<evidence type="ECO:0000259" key="7">
    <source>
        <dbReference type="Pfam" id="PF01833"/>
    </source>
</evidence>
<dbReference type="AlphaFoldDB" id="A0A3S9KFY2"/>
<evidence type="ECO:0000256" key="1">
    <source>
        <dbReference type="ARBA" id="ARBA00004370"/>
    </source>
</evidence>
<feature type="domain" description="IPT/TIG" evidence="7">
    <location>
        <begin position="224"/>
        <end position="283"/>
    </location>
</feature>
<evidence type="ECO:0000256" key="5">
    <source>
        <dbReference type="SAM" id="Phobius"/>
    </source>
</evidence>
<keyword evidence="5" id="KW-0812">Transmembrane</keyword>
<dbReference type="Pfam" id="PF01833">
    <property type="entry name" value="TIG"/>
    <property type="match status" value="2"/>
</dbReference>
<dbReference type="PROSITE" id="PS51257">
    <property type="entry name" value="PROKAR_LIPOPROTEIN"/>
    <property type="match status" value="1"/>
</dbReference>
<keyword evidence="3 5" id="KW-0472">Membrane</keyword>
<keyword evidence="4" id="KW-0325">Glycoprotein</keyword>
<evidence type="ECO:0000313" key="8">
    <source>
        <dbReference type="EMBL" id="AZQ00522.1"/>
    </source>
</evidence>
<dbReference type="InterPro" id="IPR014756">
    <property type="entry name" value="Ig_E-set"/>
</dbReference>
<evidence type="ECO:0000256" key="3">
    <source>
        <dbReference type="ARBA" id="ARBA00023136"/>
    </source>
</evidence>
<protein>
    <submittedName>
        <fullName evidence="8">Tgr11238C</fullName>
    </submittedName>
</protein>
<organism evidence="8">
    <name type="scientific">Dictyostelium purpureum</name>
    <name type="common">Slime mold</name>
    <dbReference type="NCBI Taxonomy" id="5786"/>
    <lineage>
        <taxon>Eukaryota</taxon>
        <taxon>Amoebozoa</taxon>
        <taxon>Evosea</taxon>
        <taxon>Eumycetozoa</taxon>
        <taxon>Dictyostelia</taxon>
        <taxon>Dictyosteliales</taxon>
        <taxon>Dictyosteliaceae</taxon>
        <taxon>Dictyostelium</taxon>
    </lineage>
</organism>
<evidence type="ECO:0000256" key="2">
    <source>
        <dbReference type="ARBA" id="ARBA00022729"/>
    </source>
</evidence>
<dbReference type="GO" id="GO:0016020">
    <property type="term" value="C:membrane"/>
    <property type="evidence" value="ECO:0007669"/>
    <property type="project" value="UniProtKB-SubCell"/>
</dbReference>
<feature type="transmembrane region" description="Helical" evidence="5">
    <location>
        <begin position="846"/>
        <end position="870"/>
    </location>
</feature>
<evidence type="ECO:0000256" key="4">
    <source>
        <dbReference type="ARBA" id="ARBA00023180"/>
    </source>
</evidence>
<accession>A0A3S9KFY2</accession>
<dbReference type="SUPFAM" id="SSF81296">
    <property type="entry name" value="E set domains"/>
    <property type="match status" value="2"/>
</dbReference>
<dbReference type="VEuPathDB" id="AmoebaDB:DICPUDRAFT_99505"/>
<sequence length="898" mass="100051">MKKLISILFLLTIQISIFSCLDIYSQGDKIDLVYLKDYEYLPINITLYKDTEFKLPFTIIYYNWKTYVQDNANFINVTSYSTNSSIYWGSRMKACAQSYAKNVTVCNFQSGDLYNALFRATNVTFLNRPSTRGGIVNITGEYMRCGCRDINQVYMTKPGTIYNEIVSLYVAGDPYDPNYNPNFLTTTIIPGFGKGKICFDFNKLQCAYVYYQQPTISSTLYDAQNQQLTIKGTNFYNVSNVAHILIDNQPIDSNGIASIDHEQIVLNYPFKYTQTLNLSVSIDILSVNQPFEIPPFPTSYSTTVTQYNEGIVVINGTNLISSSDQNNIVITVDDKPCTAIQPFDITSITCKLSNEGADTKQHQLKLCVNNICSLKNLVFEYAKPYISSITQNDTRFSVSGTSQGSAKYNSTVLEITYNTNQKITIVPDSISSDETIAQFTVPFFCGNASAQLIVNGVKSNQYQITPEPLIKPISPPSTDGKSPLNVLLYYYDCKYYNNKPVLKYLSMQVTGENINNTYSFNVKQGTGKKQALITFADQDIPVEYSYAKPLVSNHSVVFDDPLSTVTLNGNNFGTNSSLCNLTYKGAPKPCVVINNYQISFKIDVLEVSANIIITIDGIQSENYTMELVKCLLANDHSFPTSFGCLSSNPVVQYYCDSLTTFTANTDPYKLLHATFDDQSTNITINGNNVSIPVKEGAKNSTLKLYLNGLFSKSYSVVRDKGIVYDSKLSYNEDKGSISLEFNGMNFGTPLVINLPTLLNSSFGMDNCTLLYHGTDDNKNCTNDLITCQLTLPTDFNKTLLAQDENSNTTLSIPFSLKVGDSLINSTISNVEHSSNQNDNNKRTKTIALAVTLPIGLTLLTAGGVFGAWKYHQNKIDNKKKKNIESSDSNNFNNDEEKK</sequence>
<dbReference type="PANTHER" id="PTHR31341">
    <property type="entry name" value="IPT/TIG DOMAIN-CONTAINING PROTEIN-RELATED-RELATED"/>
    <property type="match status" value="1"/>
</dbReference>
<feature type="domain" description="IPT/TIG" evidence="7">
    <location>
        <begin position="295"/>
        <end position="381"/>
    </location>
</feature>
<dbReference type="InterPro" id="IPR002909">
    <property type="entry name" value="IPT_dom"/>
</dbReference>
<dbReference type="EMBL" id="MK002467">
    <property type="protein sequence ID" value="AZQ00522.1"/>
    <property type="molecule type" value="Genomic_DNA"/>
</dbReference>
<dbReference type="PANTHER" id="PTHR31341:SF4">
    <property type="entry name" value="IPT_TIG DOMAIN-CONTAINING PROTEIN-RELATED"/>
    <property type="match status" value="1"/>
</dbReference>
<feature type="signal peptide" evidence="6">
    <location>
        <begin position="1"/>
        <end position="20"/>
    </location>
</feature>
<keyword evidence="2 6" id="KW-0732">Signal</keyword>
<name>A0A3S9KFY2_DICPU</name>
<comment type="subcellular location">
    <subcellularLocation>
        <location evidence="1">Membrane</location>
    </subcellularLocation>
</comment>
<dbReference type="InterPro" id="IPR052014">
    <property type="entry name" value="Dictyostelium_Tiger"/>
</dbReference>